<reference evidence="4" key="1">
    <citation type="submission" date="2021-01" db="EMBL/GenBank/DDBJ databases">
        <authorList>
            <consortium name="Genoscope - CEA"/>
            <person name="William W."/>
        </authorList>
    </citation>
    <scope>NUCLEOTIDE SEQUENCE</scope>
</reference>
<name>A0A8S1URL5_9CILI</name>
<keyword evidence="5" id="KW-1185">Reference proteome</keyword>
<gene>
    <name evidence="4" type="ORF">PPENT_87.1.T0460101</name>
</gene>
<dbReference type="PROSITE" id="PS50192">
    <property type="entry name" value="T_SNARE"/>
    <property type="match status" value="1"/>
</dbReference>
<keyword evidence="2" id="KW-0472">Membrane</keyword>
<dbReference type="AlphaFoldDB" id="A0A8S1URL5"/>
<feature type="domain" description="T-SNARE coiled-coil homology" evidence="3">
    <location>
        <begin position="130"/>
        <end position="192"/>
    </location>
</feature>
<protein>
    <recommendedName>
        <fullName evidence="3">t-SNARE coiled-coil homology domain-containing protein</fullName>
    </recommendedName>
</protein>
<evidence type="ECO:0000259" key="3">
    <source>
        <dbReference type="PROSITE" id="PS50192"/>
    </source>
</evidence>
<feature type="transmembrane region" description="Helical" evidence="2">
    <location>
        <begin position="199"/>
        <end position="221"/>
    </location>
</feature>
<keyword evidence="2" id="KW-1133">Transmembrane helix</keyword>
<accession>A0A8S1URL5</accession>
<sequence>MNDQFKNDLERIQKLIVSIKSDMNRREQKQKSGQQITMIEGEIRGQLANLDRELVLIVDVLKFQENNQMEKENEKRKNDIQELKNQRDLIKEQFNKAVQDTKQEVAMQNLKRDDSKLAAMNNQELHKNQKDLQVQQDQLLDRTNDQADQLKQKGKQINLTIDEQNKQLDQLNIDVEKTNKKMMYTNNKLVNLIAKSSNFGLIIFILVELFVLAYMSLWIWCC</sequence>
<comment type="caution">
    <text evidence="4">The sequence shown here is derived from an EMBL/GenBank/DDBJ whole genome shotgun (WGS) entry which is preliminary data.</text>
</comment>
<evidence type="ECO:0000313" key="5">
    <source>
        <dbReference type="Proteomes" id="UP000689195"/>
    </source>
</evidence>
<dbReference type="OrthoDB" id="304058at2759"/>
<evidence type="ECO:0000313" key="4">
    <source>
        <dbReference type="EMBL" id="CAD8166853.1"/>
    </source>
</evidence>
<dbReference type="Proteomes" id="UP000689195">
    <property type="component" value="Unassembled WGS sequence"/>
</dbReference>
<keyword evidence="1" id="KW-0175">Coiled coil</keyword>
<feature type="coiled-coil region" evidence="1">
    <location>
        <begin position="66"/>
        <end position="181"/>
    </location>
</feature>
<dbReference type="InterPro" id="IPR000727">
    <property type="entry name" value="T_SNARE_dom"/>
</dbReference>
<keyword evidence="2" id="KW-0812">Transmembrane</keyword>
<evidence type="ECO:0000256" key="1">
    <source>
        <dbReference type="SAM" id="Coils"/>
    </source>
</evidence>
<organism evidence="4 5">
    <name type="scientific">Paramecium pentaurelia</name>
    <dbReference type="NCBI Taxonomy" id="43138"/>
    <lineage>
        <taxon>Eukaryota</taxon>
        <taxon>Sar</taxon>
        <taxon>Alveolata</taxon>
        <taxon>Ciliophora</taxon>
        <taxon>Intramacronucleata</taxon>
        <taxon>Oligohymenophorea</taxon>
        <taxon>Peniculida</taxon>
        <taxon>Parameciidae</taxon>
        <taxon>Paramecium</taxon>
    </lineage>
</organism>
<dbReference type="EMBL" id="CAJJDO010000046">
    <property type="protein sequence ID" value="CAD8166853.1"/>
    <property type="molecule type" value="Genomic_DNA"/>
</dbReference>
<evidence type="ECO:0000256" key="2">
    <source>
        <dbReference type="SAM" id="Phobius"/>
    </source>
</evidence>
<proteinExistence type="predicted"/>
<dbReference type="CDD" id="cd15841">
    <property type="entry name" value="SNARE_Qc"/>
    <property type="match status" value="1"/>
</dbReference>